<dbReference type="InterPro" id="IPR058245">
    <property type="entry name" value="NreC/VraR/RcsB-like_REC"/>
</dbReference>
<dbReference type="KEGG" id="euz:DVS28_a0696"/>
<keyword evidence="5" id="KW-1185">Reference proteome</keyword>
<keyword evidence="1 2" id="KW-0597">Phosphoprotein</keyword>
<dbReference type="RefSeq" id="WP_114590212.1">
    <property type="nucleotide sequence ID" value="NZ_CP031165.1"/>
</dbReference>
<dbReference type="GO" id="GO:0000160">
    <property type="term" value="P:phosphorelay signal transduction system"/>
    <property type="evidence" value="ECO:0007669"/>
    <property type="project" value="InterPro"/>
</dbReference>
<dbReference type="Gene3D" id="3.40.50.2300">
    <property type="match status" value="1"/>
</dbReference>
<proteinExistence type="predicted"/>
<dbReference type="SUPFAM" id="SSF52172">
    <property type="entry name" value="CheY-like"/>
    <property type="match status" value="1"/>
</dbReference>
<dbReference type="CDD" id="cd17535">
    <property type="entry name" value="REC_NarL-like"/>
    <property type="match status" value="1"/>
</dbReference>
<gene>
    <name evidence="4" type="ORF">DVS28_a0696</name>
</gene>
<dbReference type="PROSITE" id="PS50110">
    <property type="entry name" value="RESPONSE_REGULATORY"/>
    <property type="match status" value="1"/>
</dbReference>
<dbReference type="GO" id="GO:0003677">
    <property type="term" value="F:DNA binding"/>
    <property type="evidence" value="ECO:0007669"/>
    <property type="project" value="UniProtKB-KW"/>
</dbReference>
<evidence type="ECO:0000313" key="5">
    <source>
        <dbReference type="Proteomes" id="UP000264006"/>
    </source>
</evidence>
<reference evidence="4 5" key="1">
    <citation type="submission" date="2018-09" db="EMBL/GenBank/DDBJ databases">
        <title>Complete genome sequence of Euzebya sp. DY32-46 isolated from seawater of Pacific Ocean.</title>
        <authorList>
            <person name="Xu L."/>
            <person name="Wu Y.-H."/>
            <person name="Xu X.-W."/>
        </authorList>
    </citation>
    <scope>NUCLEOTIDE SEQUENCE [LARGE SCALE GENOMIC DNA]</scope>
    <source>
        <strain evidence="4 5">DY32-46</strain>
    </source>
</reference>
<name>A0A346XT50_9ACTN</name>
<dbReference type="InterPro" id="IPR011006">
    <property type="entry name" value="CheY-like_superfamily"/>
</dbReference>
<dbReference type="PANTHER" id="PTHR44591">
    <property type="entry name" value="STRESS RESPONSE REGULATOR PROTEIN 1"/>
    <property type="match status" value="1"/>
</dbReference>
<sequence>MSPATTTIVVDDQEDIRFLIRHLIELSDGNLEVVAEAEDGETCLKVLEDLPLHDPQVIVIDWMMPGLNGIETALRIRETRPNARIILCSAFGDPTLEAEARAAGIDRFLSKERMNEIPDAIARLVEDT</sequence>
<protein>
    <submittedName>
        <fullName evidence="4">DNA-binding response regulator, LuxR family</fullName>
    </submittedName>
</protein>
<feature type="domain" description="Response regulatory" evidence="3">
    <location>
        <begin position="6"/>
        <end position="126"/>
    </location>
</feature>
<evidence type="ECO:0000259" key="3">
    <source>
        <dbReference type="PROSITE" id="PS50110"/>
    </source>
</evidence>
<dbReference type="InterPro" id="IPR050595">
    <property type="entry name" value="Bact_response_regulator"/>
</dbReference>
<dbReference type="AlphaFoldDB" id="A0A346XT50"/>
<evidence type="ECO:0000256" key="1">
    <source>
        <dbReference type="ARBA" id="ARBA00022553"/>
    </source>
</evidence>
<dbReference type="EMBL" id="CP031165">
    <property type="protein sequence ID" value="AXV05397.1"/>
    <property type="molecule type" value="Genomic_DNA"/>
</dbReference>
<evidence type="ECO:0000256" key="2">
    <source>
        <dbReference type="PROSITE-ProRule" id="PRU00169"/>
    </source>
</evidence>
<accession>A0A346XT50</accession>
<keyword evidence="4" id="KW-0238">DNA-binding</keyword>
<dbReference type="Pfam" id="PF00072">
    <property type="entry name" value="Response_reg"/>
    <property type="match status" value="1"/>
</dbReference>
<feature type="modified residue" description="4-aspartylphosphate" evidence="2">
    <location>
        <position position="61"/>
    </location>
</feature>
<dbReference type="InterPro" id="IPR001789">
    <property type="entry name" value="Sig_transdc_resp-reg_receiver"/>
</dbReference>
<dbReference type="Proteomes" id="UP000264006">
    <property type="component" value="Chromosome"/>
</dbReference>
<organism evidence="4 5">
    <name type="scientific">Euzebya pacifica</name>
    <dbReference type="NCBI Taxonomy" id="1608957"/>
    <lineage>
        <taxon>Bacteria</taxon>
        <taxon>Bacillati</taxon>
        <taxon>Actinomycetota</taxon>
        <taxon>Nitriliruptoria</taxon>
        <taxon>Euzebyales</taxon>
    </lineage>
</organism>
<dbReference type="PANTHER" id="PTHR44591:SF18">
    <property type="entry name" value="REGULATORY PROTEIN"/>
    <property type="match status" value="1"/>
</dbReference>
<dbReference type="OrthoDB" id="3197131at2"/>
<dbReference type="SMART" id="SM00448">
    <property type="entry name" value="REC"/>
    <property type="match status" value="1"/>
</dbReference>
<evidence type="ECO:0000313" key="4">
    <source>
        <dbReference type="EMBL" id="AXV05397.1"/>
    </source>
</evidence>